<accession>A0ABU9BFZ2</accession>
<dbReference type="Pfam" id="PF01381">
    <property type="entry name" value="HTH_3"/>
    <property type="match status" value="1"/>
</dbReference>
<dbReference type="EMBL" id="JBBUTF010000032">
    <property type="protein sequence ID" value="MEK8028870.1"/>
    <property type="molecule type" value="Genomic_DNA"/>
</dbReference>
<dbReference type="CDD" id="cd00093">
    <property type="entry name" value="HTH_XRE"/>
    <property type="match status" value="1"/>
</dbReference>
<dbReference type="Gene3D" id="2.60.120.10">
    <property type="entry name" value="Jelly Rolls"/>
    <property type="match status" value="1"/>
</dbReference>
<dbReference type="Proteomes" id="UP001368500">
    <property type="component" value="Unassembled WGS sequence"/>
</dbReference>
<sequence length="197" mass="21559">MGIEDQIARRIHGLRRTRGLTLEQLAAASGVSRSMISLIERAETSPTATVLDKLADALGVPLPSLFAVPDDDGEPTPLATRAQQAEWTDPATGYVRRQVSPASADPALELVEIQFPPGQRVSFESPQRPVRVQQLVWMLDGEMEIALDGRIWRLRAGDCLRLVLDHTITFHNPTPKPARYALALTTQAAPLRGRSPA</sequence>
<name>A0ABU9BFZ2_9BURK</name>
<comment type="caution">
    <text evidence="3">The sequence shown here is derived from an EMBL/GenBank/DDBJ whole genome shotgun (WGS) entry which is preliminary data.</text>
</comment>
<dbReference type="InterPro" id="IPR011051">
    <property type="entry name" value="RmlC_Cupin_sf"/>
</dbReference>
<dbReference type="PANTHER" id="PTHR46797:SF10">
    <property type="entry name" value="BLR1115 PROTEIN"/>
    <property type="match status" value="1"/>
</dbReference>
<feature type="domain" description="HTH cro/C1-type" evidence="2">
    <location>
        <begin position="11"/>
        <end position="65"/>
    </location>
</feature>
<dbReference type="InterPro" id="IPR014710">
    <property type="entry name" value="RmlC-like_jellyroll"/>
</dbReference>
<evidence type="ECO:0000256" key="1">
    <source>
        <dbReference type="ARBA" id="ARBA00023125"/>
    </source>
</evidence>
<dbReference type="InterPro" id="IPR050807">
    <property type="entry name" value="TransReg_Diox_bact_type"/>
</dbReference>
<dbReference type="SUPFAM" id="SSF51182">
    <property type="entry name" value="RmlC-like cupins"/>
    <property type="match status" value="1"/>
</dbReference>
<dbReference type="PANTHER" id="PTHR46797">
    <property type="entry name" value="HTH-TYPE TRANSCRIPTIONAL REGULATOR"/>
    <property type="match status" value="1"/>
</dbReference>
<dbReference type="RefSeq" id="WP_341376657.1">
    <property type="nucleotide sequence ID" value="NZ_JBBUTF010000032.1"/>
</dbReference>
<organism evidence="3 4">
    <name type="scientific">Pseudaquabacterium rugosum</name>
    <dbReference type="NCBI Taxonomy" id="2984194"/>
    <lineage>
        <taxon>Bacteria</taxon>
        <taxon>Pseudomonadati</taxon>
        <taxon>Pseudomonadota</taxon>
        <taxon>Betaproteobacteria</taxon>
        <taxon>Burkholderiales</taxon>
        <taxon>Sphaerotilaceae</taxon>
        <taxon>Pseudaquabacterium</taxon>
    </lineage>
</organism>
<keyword evidence="1" id="KW-0238">DNA-binding</keyword>
<protein>
    <submittedName>
        <fullName evidence="3">XRE family transcriptional regulator</fullName>
    </submittedName>
</protein>
<dbReference type="CDD" id="cd02209">
    <property type="entry name" value="cupin_XRE_C"/>
    <property type="match status" value="1"/>
</dbReference>
<gene>
    <name evidence="3" type="ORF">AACH11_23165</name>
</gene>
<evidence type="ECO:0000313" key="4">
    <source>
        <dbReference type="Proteomes" id="UP001368500"/>
    </source>
</evidence>
<evidence type="ECO:0000313" key="3">
    <source>
        <dbReference type="EMBL" id="MEK8028870.1"/>
    </source>
</evidence>
<dbReference type="PROSITE" id="PS50943">
    <property type="entry name" value="HTH_CROC1"/>
    <property type="match status" value="1"/>
</dbReference>
<proteinExistence type="predicted"/>
<reference evidence="3 4" key="1">
    <citation type="submission" date="2024-04" db="EMBL/GenBank/DDBJ databases">
        <title>Novel species of the genus Ideonella isolated from streams.</title>
        <authorList>
            <person name="Lu H."/>
        </authorList>
    </citation>
    <scope>NUCLEOTIDE SEQUENCE [LARGE SCALE GENOMIC DNA]</scope>
    <source>
        <strain evidence="3 4">BYS139W</strain>
    </source>
</reference>
<dbReference type="SMART" id="SM00530">
    <property type="entry name" value="HTH_XRE"/>
    <property type="match status" value="1"/>
</dbReference>
<dbReference type="Gene3D" id="1.10.260.40">
    <property type="entry name" value="lambda repressor-like DNA-binding domains"/>
    <property type="match status" value="1"/>
</dbReference>
<keyword evidence="4" id="KW-1185">Reference proteome</keyword>
<evidence type="ECO:0000259" key="2">
    <source>
        <dbReference type="PROSITE" id="PS50943"/>
    </source>
</evidence>
<dbReference type="InterPro" id="IPR010982">
    <property type="entry name" value="Lambda_DNA-bd_dom_sf"/>
</dbReference>
<dbReference type="InterPro" id="IPR001387">
    <property type="entry name" value="Cro/C1-type_HTH"/>
</dbReference>